<proteinExistence type="predicted"/>
<evidence type="ECO:0000256" key="2">
    <source>
        <dbReference type="ARBA" id="ARBA00023125"/>
    </source>
</evidence>
<dbReference type="GO" id="GO:0003677">
    <property type="term" value="F:DNA binding"/>
    <property type="evidence" value="ECO:0007669"/>
    <property type="project" value="UniProtKB-KW"/>
</dbReference>
<dbReference type="EMBL" id="CP132970">
    <property type="protein sequence ID" value="XBW06005.1"/>
    <property type="molecule type" value="Genomic_DNA"/>
</dbReference>
<organism evidence="7">
    <name type="scientific">Rhodococcus sp. D-6</name>
    <dbReference type="NCBI Taxonomy" id="1387842"/>
    <lineage>
        <taxon>Bacteria</taxon>
        <taxon>Bacillati</taxon>
        <taxon>Actinomycetota</taxon>
        <taxon>Actinomycetes</taxon>
        <taxon>Mycobacteriales</taxon>
        <taxon>Nocardiaceae</taxon>
        <taxon>Rhodococcus</taxon>
    </lineage>
</organism>
<keyword evidence="2" id="KW-0238">DNA-binding</keyword>
<dbReference type="SUPFAM" id="SSF52172">
    <property type="entry name" value="CheY-like"/>
    <property type="match status" value="1"/>
</dbReference>
<dbReference type="GO" id="GO:0006355">
    <property type="term" value="P:regulation of DNA-templated transcription"/>
    <property type="evidence" value="ECO:0007669"/>
    <property type="project" value="InterPro"/>
</dbReference>
<dbReference type="SUPFAM" id="SSF46894">
    <property type="entry name" value="C-terminal effector domain of the bipartite response regulators"/>
    <property type="match status" value="1"/>
</dbReference>
<protein>
    <submittedName>
        <fullName evidence="7">Response regulator transcription factor</fullName>
    </submittedName>
</protein>
<evidence type="ECO:0000256" key="4">
    <source>
        <dbReference type="PROSITE-ProRule" id="PRU00169"/>
    </source>
</evidence>
<dbReference type="AlphaFoldDB" id="A0AAU7V1R6"/>
<dbReference type="Pfam" id="PF00196">
    <property type="entry name" value="GerE"/>
    <property type="match status" value="1"/>
</dbReference>
<dbReference type="PRINTS" id="PR00038">
    <property type="entry name" value="HTHLUXR"/>
</dbReference>
<accession>A0AAU7V1R6</accession>
<dbReference type="RefSeq" id="WP_006553993.1">
    <property type="nucleotide sequence ID" value="NZ_CP132970.1"/>
</dbReference>
<comment type="caution">
    <text evidence="4">Lacks conserved residue(s) required for the propagation of feature annotation.</text>
</comment>
<dbReference type="InterPro" id="IPR011006">
    <property type="entry name" value="CheY-like_superfamily"/>
</dbReference>
<dbReference type="PANTHER" id="PTHR43214:SF24">
    <property type="entry name" value="TRANSCRIPTIONAL REGULATORY PROTEIN NARL-RELATED"/>
    <property type="match status" value="1"/>
</dbReference>
<evidence type="ECO:0000259" key="6">
    <source>
        <dbReference type="PROSITE" id="PS50110"/>
    </source>
</evidence>
<dbReference type="InterPro" id="IPR001789">
    <property type="entry name" value="Sig_transdc_resp-reg_receiver"/>
</dbReference>
<name>A0AAU7V1R6_9NOCA</name>
<dbReference type="KEGG" id="rhox:RBB84_08885"/>
<keyword evidence="1" id="KW-0805">Transcription regulation</keyword>
<dbReference type="PROSITE" id="PS50043">
    <property type="entry name" value="HTH_LUXR_2"/>
    <property type="match status" value="1"/>
</dbReference>
<reference evidence="7" key="1">
    <citation type="submission" date="2023-08" db="EMBL/GenBank/DDBJ databases">
        <title>The novel hydrolase IpcH responsible for the initial isoprocarb degradation step in Rhodococcus sp. D-6.</title>
        <authorList>
            <person name="Zhu Q."/>
        </authorList>
    </citation>
    <scope>NUCLEOTIDE SEQUENCE</scope>
    <source>
        <strain evidence="7">D-6</strain>
    </source>
</reference>
<dbReference type="InterPro" id="IPR039420">
    <property type="entry name" value="WalR-like"/>
</dbReference>
<evidence type="ECO:0000256" key="3">
    <source>
        <dbReference type="ARBA" id="ARBA00023163"/>
    </source>
</evidence>
<evidence type="ECO:0000259" key="5">
    <source>
        <dbReference type="PROSITE" id="PS50043"/>
    </source>
</evidence>
<evidence type="ECO:0000313" key="7">
    <source>
        <dbReference type="EMBL" id="XBW06005.1"/>
    </source>
</evidence>
<dbReference type="GO" id="GO:0000160">
    <property type="term" value="P:phosphorelay signal transduction system"/>
    <property type="evidence" value="ECO:0007669"/>
    <property type="project" value="InterPro"/>
</dbReference>
<dbReference type="CDD" id="cd06170">
    <property type="entry name" value="LuxR_C_like"/>
    <property type="match status" value="1"/>
</dbReference>
<dbReference type="PROSITE" id="PS50110">
    <property type="entry name" value="RESPONSE_REGULATORY"/>
    <property type="match status" value="1"/>
</dbReference>
<sequence>MLVLTTFDDDELVLAALRAGARGNLLEDVTLEQLARAVRTLEEGGTLVAPSITDRLLRAIRSAPQPDDTPVVQELTERELEVLRLMAEGFGNRMIADVLFLAEGTVKNHVSSILLELGARDRTNAVLRAVREGILR</sequence>
<keyword evidence="3" id="KW-0804">Transcription</keyword>
<evidence type="ECO:0000256" key="1">
    <source>
        <dbReference type="ARBA" id="ARBA00023015"/>
    </source>
</evidence>
<feature type="domain" description="Response regulatory" evidence="6">
    <location>
        <begin position="1"/>
        <end position="42"/>
    </location>
</feature>
<dbReference type="InterPro" id="IPR000792">
    <property type="entry name" value="Tscrpt_reg_LuxR_C"/>
</dbReference>
<dbReference type="Gene3D" id="3.40.50.2300">
    <property type="match status" value="1"/>
</dbReference>
<gene>
    <name evidence="7" type="ORF">RBB84_08885</name>
</gene>
<dbReference type="PANTHER" id="PTHR43214">
    <property type="entry name" value="TWO-COMPONENT RESPONSE REGULATOR"/>
    <property type="match status" value="1"/>
</dbReference>
<dbReference type="InterPro" id="IPR016032">
    <property type="entry name" value="Sig_transdc_resp-reg_C-effctor"/>
</dbReference>
<dbReference type="SMART" id="SM00421">
    <property type="entry name" value="HTH_LUXR"/>
    <property type="match status" value="1"/>
</dbReference>
<feature type="domain" description="HTH luxR-type" evidence="5">
    <location>
        <begin position="68"/>
        <end position="133"/>
    </location>
</feature>